<dbReference type="SUPFAM" id="SSF52540">
    <property type="entry name" value="P-loop containing nucleoside triphosphate hydrolases"/>
    <property type="match status" value="1"/>
</dbReference>
<dbReference type="GO" id="GO:0031048">
    <property type="term" value="P:regulatory ncRNA-mediated heterochromatin formation"/>
    <property type="evidence" value="ECO:0007669"/>
    <property type="project" value="TreeGrafter"/>
</dbReference>
<evidence type="ECO:0000313" key="2">
    <source>
        <dbReference type="EMBL" id="CAC5419181.1"/>
    </source>
</evidence>
<feature type="domain" description="DNA2/NAM7 helicase helicase" evidence="1">
    <location>
        <begin position="13"/>
        <end position="175"/>
    </location>
</feature>
<dbReference type="AlphaFoldDB" id="A0A6J8EJC7"/>
<dbReference type="EMBL" id="CACVKT020009002">
    <property type="protein sequence ID" value="CAC5419181.1"/>
    <property type="molecule type" value="Genomic_DNA"/>
</dbReference>
<dbReference type="OrthoDB" id="6144670at2759"/>
<dbReference type="InterPro" id="IPR041677">
    <property type="entry name" value="DNA2/NAM7_AAA_11"/>
</dbReference>
<dbReference type="PANTHER" id="PTHR10887:SF341">
    <property type="entry name" value="NFX1-TYPE ZINC FINGER-CONTAINING PROTEIN 1"/>
    <property type="match status" value="1"/>
</dbReference>
<dbReference type="GO" id="GO:0004386">
    <property type="term" value="F:helicase activity"/>
    <property type="evidence" value="ECO:0007669"/>
    <property type="project" value="InterPro"/>
</dbReference>
<feature type="domain" description="DNA2/NAM7 helicase helicase" evidence="1">
    <location>
        <begin position="322"/>
        <end position="446"/>
    </location>
</feature>
<dbReference type="InterPro" id="IPR027417">
    <property type="entry name" value="P-loop_NTPase"/>
</dbReference>
<dbReference type="InterPro" id="IPR045055">
    <property type="entry name" value="DNA2/NAM7-like"/>
</dbReference>
<dbReference type="GO" id="GO:0031380">
    <property type="term" value="C:nuclear RNA-directed RNA polymerase complex"/>
    <property type="evidence" value="ECO:0007669"/>
    <property type="project" value="TreeGrafter"/>
</dbReference>
<proteinExistence type="predicted"/>
<dbReference type="Pfam" id="PF13086">
    <property type="entry name" value="AAA_11"/>
    <property type="match status" value="2"/>
</dbReference>
<accession>A0A6J8EJC7</accession>
<organism evidence="2 3">
    <name type="scientific">Mytilus coruscus</name>
    <name type="common">Sea mussel</name>
    <dbReference type="NCBI Taxonomy" id="42192"/>
    <lineage>
        <taxon>Eukaryota</taxon>
        <taxon>Metazoa</taxon>
        <taxon>Spiralia</taxon>
        <taxon>Lophotrochozoa</taxon>
        <taxon>Mollusca</taxon>
        <taxon>Bivalvia</taxon>
        <taxon>Autobranchia</taxon>
        <taxon>Pteriomorphia</taxon>
        <taxon>Mytilida</taxon>
        <taxon>Mytiloidea</taxon>
        <taxon>Mytilidae</taxon>
        <taxon>Mytilinae</taxon>
        <taxon>Mytilus</taxon>
    </lineage>
</organism>
<protein>
    <recommendedName>
        <fullName evidence="1">DNA2/NAM7 helicase helicase domain-containing protein</fullName>
    </recommendedName>
</protein>
<evidence type="ECO:0000313" key="3">
    <source>
        <dbReference type="Proteomes" id="UP000507470"/>
    </source>
</evidence>
<evidence type="ECO:0000259" key="1">
    <source>
        <dbReference type="Pfam" id="PF13086"/>
    </source>
</evidence>
<keyword evidence="3" id="KW-1185">Reference proteome</keyword>
<dbReference type="Proteomes" id="UP000507470">
    <property type="component" value="Unassembled WGS sequence"/>
</dbReference>
<sequence>MEANWPSADLLGLDDSPHSAIITLVKRKLALIQGPPGTGKTVVGHKIAELLLKNDHIWREQDNQGPLLLLSYTNHALDQFLLSISTLLRNADAVDIVRLGSRSEVEILKEFNLPAKRKAYTYKKEEYSTRTGEIRIRTKREISCELNVLAFNAKSNLNARIKKHENLKKLRDEIQTGIVHQDWLHDVGNIITDTQYNALKNESSLIRWLKVESLTRQVTIQQNFSENIYDEDDFDNGENEENCYDDLSGDYDEEGTQTMEKPLLMHLDLNKLKMVISSSILFSKEKTQTNQWFWDQYNENEKSFLIKKIEEKLSCTQSMSVEEACSVSGIWSINNPKRWQLYNYWIQQSLIPINKEIKDCEESYKRAQEHFEEIQQIADIKILKKAKLAACTTTRAARDIEILKRVSPSIMLIEEAAEIPEHHVVACLTSSCQQLIIIGDHQQLRPSYNDYKTALQHKINISLLKDLLVDVFLIHDYNINNE</sequence>
<reference evidence="2 3" key="1">
    <citation type="submission" date="2020-06" db="EMBL/GenBank/DDBJ databases">
        <authorList>
            <person name="Li R."/>
            <person name="Bekaert M."/>
        </authorList>
    </citation>
    <scope>NUCLEOTIDE SEQUENCE [LARGE SCALE GENOMIC DNA]</scope>
    <source>
        <strain evidence="3">wild</strain>
    </source>
</reference>
<gene>
    <name evidence="2" type="ORF">MCOR_51560</name>
</gene>
<dbReference type="PANTHER" id="PTHR10887">
    <property type="entry name" value="DNA2/NAM7 HELICASE FAMILY"/>
    <property type="match status" value="1"/>
</dbReference>
<name>A0A6J8EJC7_MYTCO</name>
<dbReference type="Gene3D" id="3.40.50.300">
    <property type="entry name" value="P-loop containing nucleotide triphosphate hydrolases"/>
    <property type="match status" value="2"/>
</dbReference>